<reference evidence="4" key="2">
    <citation type="journal article" date="2021" name="PeerJ">
        <title>Extensive microbial diversity within the chicken gut microbiome revealed by metagenomics and culture.</title>
        <authorList>
            <person name="Gilroy R."/>
            <person name="Ravi A."/>
            <person name="Getino M."/>
            <person name="Pursley I."/>
            <person name="Horton D.L."/>
            <person name="Alikhan N.F."/>
            <person name="Baker D."/>
            <person name="Gharbi K."/>
            <person name="Hall N."/>
            <person name="Watson M."/>
            <person name="Adriaenssens E.M."/>
            <person name="Foster-Nyarko E."/>
            <person name="Jarju S."/>
            <person name="Secka A."/>
            <person name="Antonio M."/>
            <person name="Oren A."/>
            <person name="Chaudhuri R.R."/>
            <person name="La Ragione R."/>
            <person name="Hildebrand F."/>
            <person name="Pallen M.J."/>
        </authorList>
    </citation>
    <scope>NUCLEOTIDE SEQUENCE</scope>
    <source>
        <strain evidence="4">CHK186-9395</strain>
    </source>
</reference>
<dbReference type="GO" id="GO:0006412">
    <property type="term" value="P:translation"/>
    <property type="evidence" value="ECO:0007669"/>
    <property type="project" value="UniProtKB-UniRule"/>
</dbReference>
<dbReference type="GO" id="GO:0046872">
    <property type="term" value="F:metal ion binding"/>
    <property type="evidence" value="ECO:0007669"/>
    <property type="project" value="UniProtKB-KW"/>
</dbReference>
<protein>
    <recommendedName>
        <fullName evidence="3">Peptide deformylase</fullName>
        <shortName evidence="3">PDF</shortName>
        <ecNumber evidence="3">3.5.1.88</ecNumber>
    </recommendedName>
    <alternativeName>
        <fullName evidence="3">Polypeptide deformylase</fullName>
    </alternativeName>
</protein>
<feature type="active site" evidence="3">
    <location>
        <position position="131"/>
    </location>
</feature>
<evidence type="ECO:0000313" key="4">
    <source>
        <dbReference type="EMBL" id="HIV01718.1"/>
    </source>
</evidence>
<dbReference type="InterPro" id="IPR023635">
    <property type="entry name" value="Peptide_deformylase"/>
</dbReference>
<dbReference type="InterPro" id="IPR036821">
    <property type="entry name" value="Peptide_deformylase_sf"/>
</dbReference>
<keyword evidence="3" id="KW-0648">Protein biosynthesis</keyword>
<dbReference type="PRINTS" id="PR01576">
    <property type="entry name" value="PDEFORMYLASE"/>
</dbReference>
<dbReference type="AlphaFoldDB" id="A0A9D1SYH9"/>
<accession>A0A9D1SYH9</accession>
<comment type="catalytic activity">
    <reaction evidence="3">
        <text>N-terminal N-formyl-L-methionyl-[peptide] + H2O = N-terminal L-methionyl-[peptide] + formate</text>
        <dbReference type="Rhea" id="RHEA:24420"/>
        <dbReference type="Rhea" id="RHEA-COMP:10639"/>
        <dbReference type="Rhea" id="RHEA-COMP:10640"/>
        <dbReference type="ChEBI" id="CHEBI:15377"/>
        <dbReference type="ChEBI" id="CHEBI:15740"/>
        <dbReference type="ChEBI" id="CHEBI:49298"/>
        <dbReference type="ChEBI" id="CHEBI:64731"/>
        <dbReference type="EC" id="3.5.1.88"/>
    </reaction>
</comment>
<keyword evidence="2 3" id="KW-0408">Iron</keyword>
<organism evidence="4 5">
    <name type="scientific">Candidatus Caccopulliclostridium gallistercoris</name>
    <dbReference type="NCBI Taxonomy" id="2840719"/>
    <lineage>
        <taxon>Bacteria</taxon>
        <taxon>Bacillati</taxon>
        <taxon>Bacillota</taxon>
        <taxon>Clostridia</taxon>
        <taxon>Candidatus Caccopulliclostridium</taxon>
    </lineage>
</organism>
<dbReference type="NCBIfam" id="TIGR00079">
    <property type="entry name" value="pept_deformyl"/>
    <property type="match status" value="1"/>
</dbReference>
<dbReference type="PANTHER" id="PTHR10458">
    <property type="entry name" value="PEPTIDE DEFORMYLASE"/>
    <property type="match status" value="1"/>
</dbReference>
<comment type="similarity">
    <text evidence="1 3">Belongs to the polypeptide deformylase family.</text>
</comment>
<keyword evidence="3" id="KW-0479">Metal-binding</keyword>
<sequence length="151" mass="17253">MATRKILKIGDELLRKMSKPVTKFDEGLWELLDDMRETMYKNDGAGLAAVQVGVLKRAIVMDINNMYLELINPEILEQSGEQIGREGCLSVGGIQEFVKRPKKVTVRAQDRYGYQITITGEDFLARCICHETDHLNGILFVDKIEKDYKEE</sequence>
<dbReference type="EMBL" id="DVOJ01000014">
    <property type="protein sequence ID" value="HIV01718.1"/>
    <property type="molecule type" value="Genomic_DNA"/>
</dbReference>
<comment type="function">
    <text evidence="3">Removes the formyl group from the N-terminal Met of newly synthesized proteins. Requires at least a dipeptide for an efficient rate of reaction. N-terminal L-methionine is a prerequisite for activity but the enzyme has broad specificity at other positions.</text>
</comment>
<feature type="binding site" evidence="3">
    <location>
        <position position="134"/>
    </location>
    <ligand>
        <name>Fe cation</name>
        <dbReference type="ChEBI" id="CHEBI:24875"/>
    </ligand>
</feature>
<dbReference type="PIRSF" id="PIRSF004749">
    <property type="entry name" value="Pep_def"/>
    <property type="match status" value="1"/>
</dbReference>
<gene>
    <name evidence="3 4" type="primary">def</name>
    <name evidence="4" type="ORF">IAA62_04115</name>
</gene>
<dbReference type="NCBIfam" id="NF001159">
    <property type="entry name" value="PRK00150.1-3"/>
    <property type="match status" value="1"/>
</dbReference>
<name>A0A9D1SYH9_9FIRM</name>
<evidence type="ECO:0000313" key="5">
    <source>
        <dbReference type="Proteomes" id="UP000886861"/>
    </source>
</evidence>
<dbReference type="CDD" id="cd00487">
    <property type="entry name" value="Pep_deformylase"/>
    <property type="match status" value="1"/>
</dbReference>
<evidence type="ECO:0000256" key="1">
    <source>
        <dbReference type="ARBA" id="ARBA00010759"/>
    </source>
</evidence>
<dbReference type="HAMAP" id="MF_00163">
    <property type="entry name" value="Pep_deformylase"/>
    <property type="match status" value="1"/>
</dbReference>
<comment type="cofactor">
    <cofactor evidence="3">
        <name>Fe(2+)</name>
        <dbReference type="ChEBI" id="CHEBI:29033"/>
    </cofactor>
    <text evidence="3">Binds 1 Fe(2+) ion.</text>
</comment>
<dbReference type="GO" id="GO:0042586">
    <property type="term" value="F:peptide deformylase activity"/>
    <property type="evidence" value="ECO:0007669"/>
    <property type="project" value="UniProtKB-UniRule"/>
</dbReference>
<dbReference type="PANTHER" id="PTHR10458:SF22">
    <property type="entry name" value="PEPTIDE DEFORMYLASE"/>
    <property type="match status" value="1"/>
</dbReference>
<dbReference type="Proteomes" id="UP000886861">
    <property type="component" value="Unassembled WGS sequence"/>
</dbReference>
<comment type="caution">
    <text evidence="4">The sequence shown here is derived from an EMBL/GenBank/DDBJ whole genome shotgun (WGS) entry which is preliminary data.</text>
</comment>
<dbReference type="Pfam" id="PF01327">
    <property type="entry name" value="Pep_deformylase"/>
    <property type="match status" value="1"/>
</dbReference>
<feature type="binding site" evidence="3">
    <location>
        <position position="88"/>
    </location>
    <ligand>
        <name>Fe cation</name>
        <dbReference type="ChEBI" id="CHEBI:24875"/>
    </ligand>
</feature>
<dbReference type="SUPFAM" id="SSF56420">
    <property type="entry name" value="Peptide deformylase"/>
    <property type="match status" value="1"/>
</dbReference>
<evidence type="ECO:0000256" key="3">
    <source>
        <dbReference type="HAMAP-Rule" id="MF_00163"/>
    </source>
</evidence>
<dbReference type="Gene3D" id="3.90.45.10">
    <property type="entry name" value="Peptide deformylase"/>
    <property type="match status" value="1"/>
</dbReference>
<proteinExistence type="inferred from homology"/>
<evidence type="ECO:0000256" key="2">
    <source>
        <dbReference type="ARBA" id="ARBA00023004"/>
    </source>
</evidence>
<feature type="binding site" evidence="3">
    <location>
        <position position="130"/>
    </location>
    <ligand>
        <name>Fe cation</name>
        <dbReference type="ChEBI" id="CHEBI:24875"/>
    </ligand>
</feature>
<dbReference type="EC" id="3.5.1.88" evidence="3"/>
<keyword evidence="3 4" id="KW-0378">Hydrolase</keyword>
<reference evidence="4" key="1">
    <citation type="submission" date="2020-10" db="EMBL/GenBank/DDBJ databases">
        <authorList>
            <person name="Gilroy R."/>
        </authorList>
    </citation>
    <scope>NUCLEOTIDE SEQUENCE</scope>
    <source>
        <strain evidence="4">CHK186-9395</strain>
    </source>
</reference>